<accession>A0A8E2B4V3</accession>
<feature type="compositionally biased region" description="Polar residues" evidence="1">
    <location>
        <begin position="171"/>
        <end position="182"/>
    </location>
</feature>
<keyword evidence="3" id="KW-1185">Reference proteome</keyword>
<evidence type="ECO:0000313" key="3">
    <source>
        <dbReference type="Proteomes" id="UP000250043"/>
    </source>
</evidence>
<reference evidence="2 3" key="1">
    <citation type="submission" date="2016-07" db="EMBL/GenBank/DDBJ databases">
        <title>Draft genome of the white-rot fungus Obba rivulosa 3A-2.</title>
        <authorList>
            <consortium name="DOE Joint Genome Institute"/>
            <person name="Miettinen O."/>
            <person name="Riley R."/>
            <person name="Acob R."/>
            <person name="Barry K."/>
            <person name="Cullen D."/>
            <person name="De Vries R."/>
            <person name="Hainaut M."/>
            <person name="Hatakka A."/>
            <person name="Henrissat B."/>
            <person name="Hilden K."/>
            <person name="Kuo R."/>
            <person name="Labutti K."/>
            <person name="Lipzen A."/>
            <person name="Makela M.R."/>
            <person name="Sandor L."/>
            <person name="Spatafora J.W."/>
            <person name="Grigoriev I.V."/>
            <person name="Hibbett D.S."/>
        </authorList>
    </citation>
    <scope>NUCLEOTIDE SEQUENCE [LARGE SCALE GENOMIC DNA]</scope>
    <source>
        <strain evidence="2 3">3A-2</strain>
    </source>
</reference>
<dbReference type="Proteomes" id="UP000250043">
    <property type="component" value="Unassembled WGS sequence"/>
</dbReference>
<evidence type="ECO:0000313" key="2">
    <source>
        <dbReference type="EMBL" id="OCH91800.1"/>
    </source>
</evidence>
<evidence type="ECO:0000256" key="1">
    <source>
        <dbReference type="SAM" id="MobiDB-lite"/>
    </source>
</evidence>
<dbReference type="AlphaFoldDB" id="A0A8E2B4V3"/>
<gene>
    <name evidence="2" type="ORF">OBBRIDRAFT_833923</name>
</gene>
<name>A0A8E2B4V3_9APHY</name>
<organism evidence="2 3">
    <name type="scientific">Obba rivulosa</name>
    <dbReference type="NCBI Taxonomy" id="1052685"/>
    <lineage>
        <taxon>Eukaryota</taxon>
        <taxon>Fungi</taxon>
        <taxon>Dikarya</taxon>
        <taxon>Basidiomycota</taxon>
        <taxon>Agaricomycotina</taxon>
        <taxon>Agaricomycetes</taxon>
        <taxon>Polyporales</taxon>
        <taxon>Gelatoporiaceae</taxon>
        <taxon>Obba</taxon>
    </lineage>
</organism>
<feature type="region of interest" description="Disordered" evidence="1">
    <location>
        <begin position="52"/>
        <end position="73"/>
    </location>
</feature>
<sequence length="249" mass="26921">MAPSFISSGHFNGPLYGSPAYHPQQGQDAQYLAFEQEARVASWPLPLVQPPHATQMPSISHTSHVHPPYATSSASRHQQVPLLDMSEVFHTQAMFHDLCGMELLYPDDDSLGTNEPAPPTALPGWNMQTHGFGFNNGYDAYSEVSFNGHASLMESARRQRVASGPEAGMSTPKTEQDLSGRTITGGRGKDMRIPSSIAPMWTRIAGSRSSARAAQLALRAKMSLYDISGPEATESAHRAPAVGESDNVF</sequence>
<feature type="region of interest" description="Disordered" evidence="1">
    <location>
        <begin position="161"/>
        <end position="192"/>
    </location>
</feature>
<dbReference type="EMBL" id="KV722379">
    <property type="protein sequence ID" value="OCH91800.1"/>
    <property type="molecule type" value="Genomic_DNA"/>
</dbReference>
<proteinExistence type="predicted"/>
<protein>
    <submittedName>
        <fullName evidence="2">Uncharacterized protein</fullName>
    </submittedName>
</protein>